<dbReference type="EMBL" id="SWKV01000069">
    <property type="protein sequence ID" value="KAF3034337.1"/>
    <property type="molecule type" value="Genomic_DNA"/>
</dbReference>
<keyword evidence="2" id="KW-1185">Reference proteome</keyword>
<organism evidence="1 2">
    <name type="scientific">Didymella heteroderae</name>
    <dbReference type="NCBI Taxonomy" id="1769908"/>
    <lineage>
        <taxon>Eukaryota</taxon>
        <taxon>Fungi</taxon>
        <taxon>Dikarya</taxon>
        <taxon>Ascomycota</taxon>
        <taxon>Pezizomycotina</taxon>
        <taxon>Dothideomycetes</taxon>
        <taxon>Pleosporomycetidae</taxon>
        <taxon>Pleosporales</taxon>
        <taxon>Pleosporineae</taxon>
        <taxon>Didymellaceae</taxon>
        <taxon>Didymella</taxon>
    </lineage>
</organism>
<dbReference type="Proteomes" id="UP000758155">
    <property type="component" value="Unassembled WGS sequence"/>
</dbReference>
<evidence type="ECO:0000313" key="2">
    <source>
        <dbReference type="Proteomes" id="UP000758155"/>
    </source>
</evidence>
<protein>
    <submittedName>
        <fullName evidence="1">Uncharacterized protein</fullName>
    </submittedName>
</protein>
<proteinExistence type="predicted"/>
<name>A0A9P4WK95_9PLEO</name>
<sequence length="139" mass="15893">MASRELKYAWLYQDDYVDALFKYLKNPQVAKGYAKDAEKSFGSTGSTSRWSSRSSGITNLDCLWISYGITAKISGPDKLFEEWPPPSLADTDKFIGWAKKHTEKDIDSFTWNFRVGAIYSCFDHVKEAFVELEKAEQHS</sequence>
<evidence type="ECO:0000313" key="1">
    <source>
        <dbReference type="EMBL" id="KAF3034337.1"/>
    </source>
</evidence>
<gene>
    <name evidence="1" type="ORF">E8E12_006119</name>
</gene>
<accession>A0A9P4WK95</accession>
<comment type="caution">
    <text evidence="1">The sequence shown here is derived from an EMBL/GenBank/DDBJ whole genome shotgun (WGS) entry which is preliminary data.</text>
</comment>
<reference evidence="1" key="1">
    <citation type="submission" date="2019-04" db="EMBL/GenBank/DDBJ databases">
        <title>Sequencing of skin fungus with MAO and IRED activity.</title>
        <authorList>
            <person name="Marsaioli A.J."/>
            <person name="Bonatto J.M.C."/>
            <person name="Reis Junior O."/>
        </authorList>
    </citation>
    <scope>NUCLEOTIDE SEQUENCE</scope>
    <source>
        <strain evidence="1">28M1</strain>
    </source>
</reference>
<dbReference type="AlphaFoldDB" id="A0A9P4WK95"/>